<dbReference type="AlphaFoldDB" id="A0A1R0GVX9"/>
<dbReference type="EMBL" id="LSSL01002820">
    <property type="protein sequence ID" value="OLY81060.1"/>
    <property type="molecule type" value="Genomic_DNA"/>
</dbReference>
<gene>
    <name evidence="1" type="ORF">AYI68_g4838</name>
</gene>
<name>A0A1R0GVX9_9FUNG</name>
<comment type="caution">
    <text evidence="1">The sequence shown here is derived from an EMBL/GenBank/DDBJ whole genome shotgun (WGS) entry which is preliminary data.</text>
</comment>
<sequence>MQNLYTILPQYKYYELHAPPLNDTASSAVKMTDSALDGIQLVLAQETRPIDYWVNLRFQDTPGENISEDTDVLFVSIMRALLAEIVTTVTQARLNNLHKELKLSGKPTQLIEDEEFGVGQGASDP</sequence>
<evidence type="ECO:0000313" key="1">
    <source>
        <dbReference type="EMBL" id="OLY81060.1"/>
    </source>
</evidence>
<organism evidence="1 2">
    <name type="scientific">Smittium mucronatum</name>
    <dbReference type="NCBI Taxonomy" id="133383"/>
    <lineage>
        <taxon>Eukaryota</taxon>
        <taxon>Fungi</taxon>
        <taxon>Fungi incertae sedis</taxon>
        <taxon>Zoopagomycota</taxon>
        <taxon>Kickxellomycotina</taxon>
        <taxon>Harpellomycetes</taxon>
        <taxon>Harpellales</taxon>
        <taxon>Legeriomycetaceae</taxon>
        <taxon>Smittium</taxon>
    </lineage>
</organism>
<dbReference type="OrthoDB" id="5545891at2759"/>
<reference evidence="1 2" key="1">
    <citation type="journal article" date="2016" name="Mol. Biol. Evol.">
        <title>Genome-Wide Survey of Gut Fungi (Harpellales) Reveals the First Horizontally Transferred Ubiquitin Gene from a Mosquito Host.</title>
        <authorList>
            <person name="Wang Y."/>
            <person name="White M.M."/>
            <person name="Kvist S."/>
            <person name="Moncalvo J.M."/>
        </authorList>
    </citation>
    <scope>NUCLEOTIDE SEQUENCE [LARGE SCALE GENOMIC DNA]</scope>
    <source>
        <strain evidence="1 2">ALG-7-W6</strain>
    </source>
</reference>
<dbReference type="Proteomes" id="UP000187455">
    <property type="component" value="Unassembled WGS sequence"/>
</dbReference>
<proteinExistence type="predicted"/>
<evidence type="ECO:0000313" key="2">
    <source>
        <dbReference type="Proteomes" id="UP000187455"/>
    </source>
</evidence>
<keyword evidence="2" id="KW-1185">Reference proteome</keyword>
<protein>
    <submittedName>
        <fullName evidence="1">Uncharacterized protein</fullName>
    </submittedName>
</protein>
<accession>A0A1R0GVX9</accession>